<dbReference type="Proteomes" id="UP001163846">
    <property type="component" value="Unassembled WGS sequence"/>
</dbReference>
<dbReference type="EMBL" id="MU806058">
    <property type="protein sequence ID" value="KAJ3840929.1"/>
    <property type="molecule type" value="Genomic_DNA"/>
</dbReference>
<feature type="compositionally biased region" description="Basic and acidic residues" evidence="1">
    <location>
        <begin position="7"/>
        <end position="27"/>
    </location>
</feature>
<gene>
    <name evidence="2" type="ORF">F5878DRAFT_672280</name>
</gene>
<name>A0AA38UGT7_9AGAR</name>
<feature type="region of interest" description="Disordered" evidence="1">
    <location>
        <begin position="1"/>
        <end position="74"/>
    </location>
</feature>
<sequence length="1150" mass="130197">MSRKRKGYADIFERETRSRRRPEEFRSLETGSTLPNLPGPNSSQFNSSHPITSNSTIPPVEQPSSSASQTSNGVRQDYEAAVMASVILDRDIEMDQAATDIDMSDLDTLMTLAEDLQQQTRSSQIQSAHGLESLFEDPRLRNRTVTQASQRLQSLTTSARKCLTTIQDLSSNTNAAVIQETLLITERAIADITFQLSKRHRKELKSEVEEARAIVKDVLELLRLWRISHPDKSPIRIDNSGIASDVTSFHNTSTLVAYALALVGRVMEGIGRRGSSFFLKAIRVFGYSLTALQPGGPNSQQQTALGAIPEDIRTLEKKFHLDVETTIFASTALANPCGESLLEHNKPIKTYEYYSFMDWFSRFIALPGIAKYSEAFCEKITVDGPPSDKQETADGKAYLNATNYQDWLPADDEYLKQGAEMWLNAKHPKDRIIPEELHGVRYSHFWRLPYFRPSQQATIDAMHTIYLLVMKNYFCDALRLSNPESKEDPKNKSTTPSSTIAHHYEFTPPPPLELVGSDPITDADANDERFVTAVLEWDHLQQNLQALRQHRMVELKDEISSNSRHLGQLGDVYNVLSDSRPSTLSDQARMRNKLLTGATWSVLLYVCNNLVVFPPETSEMLQGMKSIKKRDISKNEMADILIDWVARAPWSADLADLMIHSNGLAYRVLNNNDRCDYMQELTNSMNYTTAVHIGNIHQYLWEAIENNATGTEKLAKRLKTKTKNSLLYVCADLNRFPRDHPNRAPLKDDLIALLVDWRLTQPLDSISWTPVDSPAVLERIQQVIHETIVPSHIVKPPRDTGLPSAGTPKADTWRYLFAIFLPLALLSMWQQDSPIAASDAKDMSKMVKRKLTLQDRRDFRTYLQHHINGLKNDFPGFIQPSHHLAFHIFEGERLILRLRGIPVNHKIGEFEGTLLHAFCKGSAFRHWLLQPDCPPLLEYCAQLIDKTYSFKTDTSPGRTYTTEISQELVDEISHPPSFTPKARFSIPVPRDLLRLLGNEVSRKISCYSRISTHSGRFYGIPASEGNSYICFHPAGDRQNEWITGQIQHIFKQDGLYKFALRRSLPQTLTGDAPDPFKAFWDHGFEAKMVASMFSDQLEVVNEGWVVSHVARWILEPHNVAVCLRLDNDECSCSGGEQTNCADRDGREGLI</sequence>
<reference evidence="2" key="1">
    <citation type="submission" date="2022-08" db="EMBL/GenBank/DDBJ databases">
        <authorList>
            <consortium name="DOE Joint Genome Institute"/>
            <person name="Min B."/>
            <person name="Riley R."/>
            <person name="Sierra-Patev S."/>
            <person name="Naranjo-Ortiz M."/>
            <person name="Looney B."/>
            <person name="Konkel Z."/>
            <person name="Slot J.C."/>
            <person name="Sakamoto Y."/>
            <person name="Steenwyk J.L."/>
            <person name="Rokas A."/>
            <person name="Carro J."/>
            <person name="Camarero S."/>
            <person name="Ferreira P."/>
            <person name="Molpeceres G."/>
            <person name="Ruiz-Duenas F.J."/>
            <person name="Serrano A."/>
            <person name="Henrissat B."/>
            <person name="Drula E."/>
            <person name="Hughes K.W."/>
            <person name="Mata J.L."/>
            <person name="Ishikawa N.K."/>
            <person name="Vargas-Isla R."/>
            <person name="Ushijima S."/>
            <person name="Smith C.A."/>
            <person name="Ahrendt S."/>
            <person name="Andreopoulos W."/>
            <person name="He G."/>
            <person name="Labutti K."/>
            <person name="Lipzen A."/>
            <person name="Ng V."/>
            <person name="Sandor L."/>
            <person name="Barry K."/>
            <person name="Martinez A.T."/>
            <person name="Xiao Y."/>
            <person name="Gibbons J.G."/>
            <person name="Terashima K."/>
            <person name="Hibbett D.S."/>
            <person name="Grigoriev I.V."/>
        </authorList>
    </citation>
    <scope>NUCLEOTIDE SEQUENCE</scope>
    <source>
        <strain evidence="2">TFB9207</strain>
    </source>
</reference>
<protein>
    <submittedName>
        <fullName evidence="2">Uncharacterized protein</fullName>
    </submittedName>
</protein>
<evidence type="ECO:0000256" key="1">
    <source>
        <dbReference type="SAM" id="MobiDB-lite"/>
    </source>
</evidence>
<evidence type="ECO:0000313" key="3">
    <source>
        <dbReference type="Proteomes" id="UP001163846"/>
    </source>
</evidence>
<comment type="caution">
    <text evidence="2">The sequence shown here is derived from an EMBL/GenBank/DDBJ whole genome shotgun (WGS) entry which is preliminary data.</text>
</comment>
<feature type="region of interest" description="Disordered" evidence="1">
    <location>
        <begin position="481"/>
        <end position="503"/>
    </location>
</feature>
<organism evidence="2 3">
    <name type="scientific">Lentinula raphanica</name>
    <dbReference type="NCBI Taxonomy" id="153919"/>
    <lineage>
        <taxon>Eukaryota</taxon>
        <taxon>Fungi</taxon>
        <taxon>Dikarya</taxon>
        <taxon>Basidiomycota</taxon>
        <taxon>Agaricomycotina</taxon>
        <taxon>Agaricomycetes</taxon>
        <taxon>Agaricomycetidae</taxon>
        <taxon>Agaricales</taxon>
        <taxon>Marasmiineae</taxon>
        <taxon>Omphalotaceae</taxon>
        <taxon>Lentinula</taxon>
    </lineage>
</organism>
<feature type="compositionally biased region" description="Polar residues" evidence="1">
    <location>
        <begin position="30"/>
        <end position="74"/>
    </location>
</feature>
<dbReference type="AlphaFoldDB" id="A0AA38UGT7"/>
<keyword evidence="3" id="KW-1185">Reference proteome</keyword>
<proteinExistence type="predicted"/>
<accession>A0AA38UGT7</accession>
<evidence type="ECO:0000313" key="2">
    <source>
        <dbReference type="EMBL" id="KAJ3840929.1"/>
    </source>
</evidence>